<comment type="caution">
    <text evidence="3">The sequence shown here is derived from an EMBL/GenBank/DDBJ whole genome shotgun (WGS) entry which is preliminary data.</text>
</comment>
<evidence type="ECO:0000313" key="3">
    <source>
        <dbReference type="EMBL" id="KAL3624759.1"/>
    </source>
</evidence>
<feature type="compositionally biased region" description="Low complexity" evidence="2">
    <location>
        <begin position="72"/>
        <end position="84"/>
    </location>
</feature>
<feature type="region of interest" description="Disordered" evidence="2">
    <location>
        <begin position="72"/>
        <end position="100"/>
    </location>
</feature>
<keyword evidence="4" id="KW-1185">Reference proteome</keyword>
<feature type="region of interest" description="Disordered" evidence="2">
    <location>
        <begin position="235"/>
        <end position="265"/>
    </location>
</feature>
<evidence type="ECO:0000313" key="4">
    <source>
        <dbReference type="Proteomes" id="UP001632038"/>
    </source>
</evidence>
<feature type="compositionally biased region" description="Polar residues" evidence="2">
    <location>
        <begin position="207"/>
        <end position="225"/>
    </location>
</feature>
<keyword evidence="1" id="KW-0175">Coiled coil</keyword>
<proteinExistence type="predicted"/>
<accession>A0ABD3C623</accession>
<evidence type="ECO:0000256" key="2">
    <source>
        <dbReference type="SAM" id="MobiDB-lite"/>
    </source>
</evidence>
<name>A0ABD3C623_9LAMI</name>
<dbReference type="PANTHER" id="PTHR36386">
    <property type="entry name" value="OS06G0683900 PROTEIN"/>
    <property type="match status" value="1"/>
</dbReference>
<feature type="region of interest" description="Disordered" evidence="2">
    <location>
        <begin position="207"/>
        <end position="226"/>
    </location>
</feature>
<dbReference type="PANTHER" id="PTHR36386:SF1">
    <property type="entry name" value="OS06G0683900 PROTEIN"/>
    <property type="match status" value="1"/>
</dbReference>
<evidence type="ECO:0000256" key="1">
    <source>
        <dbReference type="SAM" id="Coils"/>
    </source>
</evidence>
<sequence length="447" mass="49652">MSVLQYPEKMDSSSLDLQIWNNAVYDNNGEVSEDMKGSRQSWGSLKSIFENPNSSFDSLSDKENNNINNPISSVSSSLKPSITPFKPVNADGPTGRKSRIEGFSEKGCFDEKKSDSRKIDEEIEAIESEISKLKSRLESLRLEKSEMSVKALEKRGRIVSAKFMDPTPSAKKVLRRGISLGPVEIMSSARRGAKSMGPSEIFGATVKSRQQMSGKQESITTPIQNNRRKSCFWKLQDIDESPKRRGKSSSLSPKSRKAANLKSQVTTRQAVTTIASKKTLSVINNSVQPKKLFREGEKMGPTTSKKPLRPGRVVASRYNNQNPGPASAVMRKRSLPENDDNGLGLKLDNNTGTLSIEKSRSKKRWEINPSEIIVHGSDRLDLLPRIKIARCVKESPRDSGPAKKVAELIGRKSFFASDEVGPTVCQALDYAEAEDEERDEEFSFPVY</sequence>
<dbReference type="AlphaFoldDB" id="A0ABD3C623"/>
<dbReference type="EMBL" id="JAVIJP010000053">
    <property type="protein sequence ID" value="KAL3624759.1"/>
    <property type="molecule type" value="Genomic_DNA"/>
</dbReference>
<dbReference type="Proteomes" id="UP001632038">
    <property type="component" value="Unassembled WGS sequence"/>
</dbReference>
<organism evidence="3 4">
    <name type="scientific">Castilleja foliolosa</name>
    <dbReference type="NCBI Taxonomy" id="1961234"/>
    <lineage>
        <taxon>Eukaryota</taxon>
        <taxon>Viridiplantae</taxon>
        <taxon>Streptophyta</taxon>
        <taxon>Embryophyta</taxon>
        <taxon>Tracheophyta</taxon>
        <taxon>Spermatophyta</taxon>
        <taxon>Magnoliopsida</taxon>
        <taxon>eudicotyledons</taxon>
        <taxon>Gunneridae</taxon>
        <taxon>Pentapetalae</taxon>
        <taxon>asterids</taxon>
        <taxon>lamiids</taxon>
        <taxon>Lamiales</taxon>
        <taxon>Orobanchaceae</taxon>
        <taxon>Pedicularideae</taxon>
        <taxon>Castillejinae</taxon>
        <taxon>Castilleja</taxon>
    </lineage>
</organism>
<reference evidence="4" key="1">
    <citation type="journal article" date="2024" name="IScience">
        <title>Strigolactones Initiate the Formation of Haustorium-like Structures in Castilleja.</title>
        <authorList>
            <person name="Buerger M."/>
            <person name="Peterson D."/>
            <person name="Chory J."/>
        </authorList>
    </citation>
    <scope>NUCLEOTIDE SEQUENCE [LARGE SCALE GENOMIC DNA]</scope>
</reference>
<feature type="coiled-coil region" evidence="1">
    <location>
        <begin position="109"/>
        <end position="150"/>
    </location>
</feature>
<gene>
    <name evidence="3" type="ORF">CASFOL_031427</name>
</gene>
<protein>
    <submittedName>
        <fullName evidence="3">Uncharacterized protein</fullName>
    </submittedName>
</protein>